<dbReference type="InParanoid" id="V5FNF4"/>
<gene>
    <name evidence="1" type="ORF">PVAR5_8259</name>
</gene>
<dbReference type="HOGENOM" id="CLU_762897_0_0_1"/>
<protein>
    <submittedName>
        <fullName evidence="1">Uncharacterized protein</fullName>
    </submittedName>
</protein>
<sequence length="363" mass="41365">MSVRFKDIFNTLRKNQNKSHRDDHEKTCDGLFQIFQSVYDLDEKALYITKKQAKSLGIKIDEMALVDCDGEYTLRRREGSFRPLSIETLNACPLDENDEDAKELSQRVRGWSNMASYLEDNRCTVCDTLGSELDQLANTSRRVGAGENARSSKLLKLNTWRPSGGLCDDIVHSYYAGMLKFNVGVTQYFFVQASYLSAYRREYEPHVSIILDHYYQGREDISHAELSTILAAMVTQMEHNKLQSHSITPFLLISFMDSFHGRILQAHTTNDGLVIQKSRLCSFRTQQEFDKSMSLFLRWMASERVGNTHQQVQLDPSKGEPADVKAIRKAMKGFFITTPADGRTGDVPTQPPSSYLQAVQVTR</sequence>
<dbReference type="EMBL" id="BAUL01000302">
    <property type="protein sequence ID" value="GAD99544.1"/>
    <property type="molecule type" value="Genomic_DNA"/>
</dbReference>
<comment type="caution">
    <text evidence="1">The sequence shown here is derived from an EMBL/GenBank/DDBJ whole genome shotgun (WGS) entry which is preliminary data.</text>
</comment>
<accession>V5FNF4</accession>
<dbReference type="OrthoDB" id="4177740at2759"/>
<name>V5FNF4_BYSSN</name>
<keyword evidence="2" id="KW-1185">Reference proteome</keyword>
<evidence type="ECO:0000313" key="1">
    <source>
        <dbReference type="EMBL" id="GAD99544.1"/>
    </source>
</evidence>
<dbReference type="AlphaFoldDB" id="V5FNF4"/>
<proteinExistence type="predicted"/>
<reference evidence="2" key="1">
    <citation type="journal article" date="2014" name="Genome Announc.">
        <title>Draft genome sequence of the formaldehyde-resistant fungus Byssochlamys spectabilis No. 5 (anamorph Paecilomyces variotii No. 5) (NBRC109023).</title>
        <authorList>
            <person name="Oka T."/>
            <person name="Ekino K."/>
            <person name="Fukuda K."/>
            <person name="Nomura Y."/>
        </authorList>
    </citation>
    <scope>NUCLEOTIDE SEQUENCE [LARGE SCALE GENOMIC DNA]</scope>
    <source>
        <strain evidence="2">No. 5 / NBRC 109023</strain>
    </source>
</reference>
<dbReference type="Proteomes" id="UP000018001">
    <property type="component" value="Unassembled WGS sequence"/>
</dbReference>
<organism evidence="1 2">
    <name type="scientific">Byssochlamys spectabilis (strain No. 5 / NBRC 109023)</name>
    <name type="common">Paecilomyces variotii</name>
    <dbReference type="NCBI Taxonomy" id="1356009"/>
    <lineage>
        <taxon>Eukaryota</taxon>
        <taxon>Fungi</taxon>
        <taxon>Dikarya</taxon>
        <taxon>Ascomycota</taxon>
        <taxon>Pezizomycotina</taxon>
        <taxon>Eurotiomycetes</taxon>
        <taxon>Eurotiomycetidae</taxon>
        <taxon>Eurotiales</taxon>
        <taxon>Thermoascaceae</taxon>
        <taxon>Paecilomyces</taxon>
    </lineage>
</organism>
<dbReference type="eggNOG" id="ENOG502SYJR">
    <property type="taxonomic scope" value="Eukaryota"/>
</dbReference>
<evidence type="ECO:0000313" key="2">
    <source>
        <dbReference type="Proteomes" id="UP000018001"/>
    </source>
</evidence>